<accession>A0A841JPL5</accession>
<dbReference type="EC" id="3.1.-.-" evidence="3"/>
<dbReference type="AlphaFoldDB" id="A0A841JPL5"/>
<dbReference type="InterPro" id="IPR012340">
    <property type="entry name" value="NA-bd_OB-fold"/>
</dbReference>
<dbReference type="RefSeq" id="WP_050062183.1">
    <property type="nucleotide sequence ID" value="NZ_JACHEK010000002.1"/>
</dbReference>
<dbReference type="Pfam" id="PF01966">
    <property type="entry name" value="HD"/>
    <property type="match status" value="1"/>
</dbReference>
<evidence type="ECO:0000256" key="1">
    <source>
        <dbReference type="ARBA" id="ARBA00022801"/>
    </source>
</evidence>
<dbReference type="OrthoDB" id="9778453at2"/>
<keyword evidence="4" id="KW-1185">Reference proteome</keyword>
<dbReference type="PANTHER" id="PTHR37294">
    <property type="entry name" value="3'-5' EXORIBONUCLEASE YHAM"/>
    <property type="match status" value="1"/>
</dbReference>
<dbReference type="InterPro" id="IPR006674">
    <property type="entry name" value="HD_domain"/>
</dbReference>
<evidence type="ECO:0000313" key="4">
    <source>
        <dbReference type="Proteomes" id="UP000538666"/>
    </source>
</evidence>
<dbReference type="GO" id="GO:0003676">
    <property type="term" value="F:nucleic acid binding"/>
    <property type="evidence" value="ECO:0007669"/>
    <property type="project" value="InterPro"/>
</dbReference>
<name>A0A841JPL5_9BACT</name>
<dbReference type="SUPFAM" id="SSF109604">
    <property type="entry name" value="HD-domain/PDEase-like"/>
    <property type="match status" value="1"/>
</dbReference>
<comment type="caution">
    <text evidence="3">The sequence shown here is derived from an EMBL/GenBank/DDBJ whole genome shotgun (WGS) entry which is preliminary data.</text>
</comment>
<dbReference type="Pfam" id="PF01336">
    <property type="entry name" value="tRNA_anti-codon"/>
    <property type="match status" value="1"/>
</dbReference>
<keyword evidence="1 3" id="KW-0378">Hydrolase</keyword>
<dbReference type="SMART" id="SM00471">
    <property type="entry name" value="HDc"/>
    <property type="match status" value="1"/>
</dbReference>
<dbReference type="EMBL" id="JACHEK010000002">
    <property type="protein sequence ID" value="MBB6143286.1"/>
    <property type="molecule type" value="Genomic_DNA"/>
</dbReference>
<dbReference type="CDD" id="cd04492">
    <property type="entry name" value="YhaM_OBF_like"/>
    <property type="match status" value="1"/>
</dbReference>
<dbReference type="GO" id="GO:0031125">
    <property type="term" value="P:rRNA 3'-end processing"/>
    <property type="evidence" value="ECO:0007669"/>
    <property type="project" value="TreeGrafter"/>
</dbReference>
<dbReference type="Gene3D" id="1.10.3210.10">
    <property type="entry name" value="Hypothetical protein af1432"/>
    <property type="match status" value="1"/>
</dbReference>
<proteinExistence type="predicted"/>
<dbReference type="SUPFAM" id="SSF50249">
    <property type="entry name" value="Nucleic acid-binding proteins"/>
    <property type="match status" value="1"/>
</dbReference>
<dbReference type="CDD" id="cd00077">
    <property type="entry name" value="HDc"/>
    <property type="match status" value="1"/>
</dbReference>
<evidence type="ECO:0000313" key="3">
    <source>
        <dbReference type="EMBL" id="MBB6143286.1"/>
    </source>
</evidence>
<reference evidence="3 4" key="1">
    <citation type="submission" date="2020-08" db="EMBL/GenBank/DDBJ databases">
        <title>Genomic Encyclopedia of Type Strains, Phase IV (KMG-IV): sequencing the most valuable type-strain genomes for metagenomic binning, comparative biology and taxonomic classification.</title>
        <authorList>
            <person name="Goeker M."/>
        </authorList>
    </citation>
    <scope>NUCLEOTIDE SEQUENCE [LARGE SCALE GENOMIC DNA]</scope>
    <source>
        <strain evidence="3 4">DSM 103733</strain>
    </source>
</reference>
<dbReference type="InterPro" id="IPR003607">
    <property type="entry name" value="HD/PDEase_dom"/>
</dbReference>
<sequence>MKETTIADLAKFENQAITAFYAVTGKQVRSKKDGSRYFSLILGDRTGQVDAVMWETSEAGEFAVGDVVKLRAQVCRYKEKLQLNVERIRAATRDEYDLADLVPHTERNIDELWAELNACVNSFTDSHLKALLRSFLDDAEIAAAFREAPAAKSMHHAWIGGLLEHVVSLIGICELAAKHYSVHRDLLLTGAILHDIGKLEELRWGTSFDYTIPGQLLGHITIGIGMIERKIAAIPDFPPGLRVLVEHVVLSHHGKYEYGSPKLPMIPEAVLLHYLDDMDAKMQTMQNEFGRNVASGRAAGEVTEWVRSMERPLLNTAAFLEKEKI</sequence>
<organism evidence="3 4">
    <name type="scientific">Silvibacterium bohemicum</name>
    <dbReference type="NCBI Taxonomy" id="1577686"/>
    <lineage>
        <taxon>Bacteria</taxon>
        <taxon>Pseudomonadati</taxon>
        <taxon>Acidobacteriota</taxon>
        <taxon>Terriglobia</taxon>
        <taxon>Terriglobales</taxon>
        <taxon>Acidobacteriaceae</taxon>
        <taxon>Silvibacterium</taxon>
    </lineage>
</organism>
<dbReference type="PANTHER" id="PTHR37294:SF1">
    <property type="entry name" value="3'-5' EXORIBONUCLEASE YHAM"/>
    <property type="match status" value="1"/>
</dbReference>
<dbReference type="Gene3D" id="2.40.50.140">
    <property type="entry name" value="Nucleic acid-binding proteins"/>
    <property type="match status" value="1"/>
</dbReference>
<feature type="domain" description="HD/PDEase" evidence="2">
    <location>
        <begin position="158"/>
        <end position="290"/>
    </location>
</feature>
<dbReference type="GO" id="GO:0016787">
    <property type="term" value="F:hydrolase activity"/>
    <property type="evidence" value="ECO:0007669"/>
    <property type="project" value="UniProtKB-KW"/>
</dbReference>
<dbReference type="InterPro" id="IPR004365">
    <property type="entry name" value="NA-bd_OB_tRNA"/>
</dbReference>
<protein>
    <submittedName>
        <fullName evidence="3">3'-5' exoribonuclease</fullName>
        <ecNumber evidence="3">3.1.-.-</ecNumber>
    </submittedName>
</protein>
<dbReference type="Proteomes" id="UP000538666">
    <property type="component" value="Unassembled WGS sequence"/>
</dbReference>
<evidence type="ECO:0000259" key="2">
    <source>
        <dbReference type="SMART" id="SM00471"/>
    </source>
</evidence>
<dbReference type="InterPro" id="IPR050798">
    <property type="entry name" value="YhaM_exoribonuc/phosphodiest"/>
</dbReference>
<gene>
    <name evidence="3" type="ORF">HNQ77_001230</name>
</gene>